<dbReference type="EMBL" id="JAFNEN010000475">
    <property type="protein sequence ID" value="KAG8182212.1"/>
    <property type="molecule type" value="Genomic_DNA"/>
</dbReference>
<keyword evidence="2" id="KW-1185">Reference proteome</keyword>
<evidence type="ECO:0000313" key="1">
    <source>
        <dbReference type="EMBL" id="KAG8182212.1"/>
    </source>
</evidence>
<dbReference type="Proteomes" id="UP000827092">
    <property type="component" value="Unassembled WGS sequence"/>
</dbReference>
<organism evidence="1 2">
    <name type="scientific">Oedothorax gibbosus</name>
    <dbReference type="NCBI Taxonomy" id="931172"/>
    <lineage>
        <taxon>Eukaryota</taxon>
        <taxon>Metazoa</taxon>
        <taxon>Ecdysozoa</taxon>
        <taxon>Arthropoda</taxon>
        <taxon>Chelicerata</taxon>
        <taxon>Arachnida</taxon>
        <taxon>Araneae</taxon>
        <taxon>Araneomorphae</taxon>
        <taxon>Entelegynae</taxon>
        <taxon>Araneoidea</taxon>
        <taxon>Linyphiidae</taxon>
        <taxon>Erigoninae</taxon>
        <taxon>Oedothorax</taxon>
    </lineage>
</organism>
<dbReference type="AlphaFoldDB" id="A0AAV6UCV7"/>
<gene>
    <name evidence="1" type="ORF">JTE90_000066</name>
</gene>
<proteinExistence type="predicted"/>
<name>A0AAV6UCV7_9ARAC</name>
<protein>
    <submittedName>
        <fullName evidence="1">Uncharacterized protein</fullName>
    </submittedName>
</protein>
<accession>A0AAV6UCV7</accession>
<comment type="caution">
    <text evidence="1">The sequence shown here is derived from an EMBL/GenBank/DDBJ whole genome shotgun (WGS) entry which is preliminary data.</text>
</comment>
<reference evidence="1 2" key="1">
    <citation type="journal article" date="2022" name="Nat. Ecol. Evol.">
        <title>A masculinizing supergene underlies an exaggerated male reproductive morph in a spider.</title>
        <authorList>
            <person name="Hendrickx F."/>
            <person name="De Corte Z."/>
            <person name="Sonet G."/>
            <person name="Van Belleghem S.M."/>
            <person name="Kostlbacher S."/>
            <person name="Vangestel C."/>
        </authorList>
    </citation>
    <scope>NUCLEOTIDE SEQUENCE [LARGE SCALE GENOMIC DNA]</scope>
    <source>
        <strain evidence="1">W744_W776</strain>
    </source>
</reference>
<evidence type="ECO:0000313" key="2">
    <source>
        <dbReference type="Proteomes" id="UP000827092"/>
    </source>
</evidence>
<sequence>MLGECLTNWAPQPTPSLSVKGFLLKRHLTASPSVVLKISAAGPYLSPKPLVVIPGNPGCQMSSPRDAFNLSSSLELGMPPEVLYNNQNQLFSLMRSTSTTKNDLFLCFS</sequence>